<reference evidence="1" key="1">
    <citation type="journal article" date="2021" name="Sci. Rep.">
        <title>Diploid genomic architecture of Nitzschia inconspicua, an elite biomass production diatom.</title>
        <authorList>
            <person name="Oliver A."/>
            <person name="Podell S."/>
            <person name="Pinowska A."/>
            <person name="Traller J.C."/>
            <person name="Smith S.R."/>
            <person name="McClure R."/>
            <person name="Beliaev A."/>
            <person name="Bohutskyi P."/>
            <person name="Hill E.A."/>
            <person name="Rabines A."/>
            <person name="Zheng H."/>
            <person name="Allen L.Z."/>
            <person name="Kuo A."/>
            <person name="Grigoriev I.V."/>
            <person name="Allen A.E."/>
            <person name="Hazlebeck D."/>
            <person name="Allen E.E."/>
        </authorList>
    </citation>
    <scope>NUCLEOTIDE SEQUENCE</scope>
    <source>
        <strain evidence="1">Hildebrandi</strain>
    </source>
</reference>
<keyword evidence="2" id="KW-1185">Reference proteome</keyword>
<dbReference type="EMBL" id="JAGRRH010000010">
    <property type="protein sequence ID" value="KAG7363196.1"/>
    <property type="molecule type" value="Genomic_DNA"/>
</dbReference>
<protein>
    <submittedName>
        <fullName evidence="1">Uncharacterized protein</fullName>
    </submittedName>
</protein>
<evidence type="ECO:0000313" key="1">
    <source>
        <dbReference type="EMBL" id="KAG7363196.1"/>
    </source>
</evidence>
<proteinExistence type="predicted"/>
<accession>A0A9K3LMH9</accession>
<sequence length="2038" mass="225365">MGRSKDDLAAKEEAFSALLQRIQRQYNAGSQNNAAPSTRAVPFISRPPDEAAYALGRGLAQSFLKLTSKEGGEEEGNTNERRSVTVHVVPKGIQEQTVVALADRRLNPSVCQGFFDVLLQNCQAAISESYKDTDTNEAEYEPCFVNIDAWLPAWILYSEQKAISDREQFDKTDDYDDDWLSLSLDPLICMIRAYAPFVRLKILQQRMDNTSNNAMEDMTLQQAPTFLQYHDPRSLSHPSSFIGIVAKTYGKLQTQAGRLAMLREFTKNAFVQIHLLRQPELSSIPMYKLLLTPLMACSVLSASATTFSPDFTSTSMTEAIFCMEGIWKEVYLAVFTDDENNDDTTKSSGSKPEFSFRHSKASSLKPPFIHKIKLLRWLTDTLDMFLISIPSRCSQFKVACKELAHRWMVMILDLGSFLVEQAVGFENPNMDATTKLSLSDLDQWFDGVISGSLLRLLALIPSYRVPLEDFWDPLKNLTGIVTAKRPLSLVTTFKLATIAVSHPVVEEIPEILNVLAISIESATLDGAGSRKKQIKLHPTAFAILRGLGSIFLRDKFCALATANLLETLSRTRRMKSADVGTITEALGSRPNADTSMRRPHLINLIQLLEKDQTSSDAMIRFIAATESRSNATLSPTQQSGLLIFGIGLLDGPRRRESAYGFFQNFLQQYPHLGVSLLPVMVDSINAAAIRGEGDCMVDHISFLCEHLVQDTQCAREIWNLLGIELMRENIPAIARASIIRMFPKVCVANKKLYKRIIELMGHTLLASSQDESLVRSSDGGNGDLEVRLAIAATTAELAKDDLIRDPTDVIGWIQGFIADAGWVRSVSTRDRQNASGRAALVYYAILSLHYLVLAQELDYKLVLVVLGKRLCSIHDTREVSKLPPLVLESLILLLGDGETDDEKSDEDRRKAVGPSPQAVKSVDTLINLWHCEALRLVPHLDPMYLTTILNCRGNLFVALSKYSFEALGLDDESVQVATNAANSSDEAKSKSDIADRYNTFKHLVEDGIVMIQMSNYNLNSDGFASFTSFASKLIKFEEECLGSSLWRKKGSWRRKGPKKEYGEGLHVQNKPGNSRFLPSFSSILKAYTENKCQATALAALLSFEGNSMTLLDDLAKDAESDHFDPIIQALFVQSWLNATRNLLNGLVSSMASSELLDKTLLDLHEWRLDNPDAMHICLSCIAMHIPEILGRYGDHSSYVKDISNDVWDAYNSHAFDNPDIARLCVAFVGVCDLSLGSTNRLRDIVQMLEASVTGYGGQPNFGAFFGLGIIAQSCATFFRTSAGAEVTTVDATLITQIVAFLLSQLNTSILGSHEALGSLVKCVKKGEITPEVIEALTAMKKKSLKISPSKLKAAKSIFISFAVCLPAVTIVNDELLLGIYCLLEGLAWGCGKGFCLPTVLHCCRETGLFEASEIETMYQKYAKLFEASMENGTDGIDDIFYAVTAIQSKAIPYSIRKFMVGNRHLFDEGGRALSLVSVVVSVASIPCLGRGSASILKYPCLTENISDEDVAGVAESVSEGTVSTEWNQYSKMSTILKGFLASLRGSENFDRLKENDSQILDATITSQQSESLQLPTALPGTVLDVVVTSLQEQFKEVRSSKESNHSFIALLGCLEGLSLPAQFADVLESIIRTGDEALKEACIKIIVSQIRGRPRAVFDGREFTNLALKISRMPILNQREFLGEGSAAELFLRFFGDMLAKFVSETVDKAAEGVFRYCVNAVGQNVNLIITFLQSIKRLLRNASNSKSFRFSPKAVSSIQMLLMQRVFAGLRDASWTSVEDMGISGQRSVLEAYADCLSEISPSVLQENDFFSVKQLDGFVGESVRIQVIMILVRSDYFESASRVNREIGSAMAWICRQLVACNDDILSCTILRVACSVAQATENAVVAGKTDLLLSLLDNLLMISAPASFVGLEILGLLVYLWSDGNGSNGELSMLFALDRSPQRWQDLSPESLKDAFRVAVCDLPFNLARCTRREKLSKVVCNRLWRMYIKWLEQGATDETLHPIRRALITCRDSDVTSTEDLVSLVTTMVSEREQ</sequence>
<dbReference type="OrthoDB" id="44916at2759"/>
<organism evidence="1 2">
    <name type="scientific">Nitzschia inconspicua</name>
    <dbReference type="NCBI Taxonomy" id="303405"/>
    <lineage>
        <taxon>Eukaryota</taxon>
        <taxon>Sar</taxon>
        <taxon>Stramenopiles</taxon>
        <taxon>Ochrophyta</taxon>
        <taxon>Bacillariophyta</taxon>
        <taxon>Bacillariophyceae</taxon>
        <taxon>Bacillariophycidae</taxon>
        <taxon>Bacillariales</taxon>
        <taxon>Bacillariaceae</taxon>
        <taxon>Nitzschia</taxon>
    </lineage>
</organism>
<dbReference type="Proteomes" id="UP000693970">
    <property type="component" value="Unassembled WGS sequence"/>
</dbReference>
<name>A0A9K3LMH9_9STRA</name>
<gene>
    <name evidence="1" type="ORF">IV203_026556</name>
</gene>
<reference evidence="1" key="2">
    <citation type="submission" date="2021-04" db="EMBL/GenBank/DDBJ databases">
        <authorList>
            <person name="Podell S."/>
        </authorList>
    </citation>
    <scope>NUCLEOTIDE SEQUENCE</scope>
    <source>
        <strain evidence="1">Hildebrandi</strain>
    </source>
</reference>
<evidence type="ECO:0000313" key="2">
    <source>
        <dbReference type="Proteomes" id="UP000693970"/>
    </source>
</evidence>
<comment type="caution">
    <text evidence="1">The sequence shown here is derived from an EMBL/GenBank/DDBJ whole genome shotgun (WGS) entry which is preliminary data.</text>
</comment>